<dbReference type="SUPFAM" id="SSF53335">
    <property type="entry name" value="S-adenosyl-L-methionine-dependent methyltransferases"/>
    <property type="match status" value="1"/>
</dbReference>
<keyword evidence="1" id="KW-0489">Methyltransferase</keyword>
<evidence type="ECO:0000313" key="2">
    <source>
        <dbReference type="Proteomes" id="UP001501237"/>
    </source>
</evidence>
<evidence type="ECO:0000313" key="1">
    <source>
        <dbReference type="EMBL" id="GAA3242750.1"/>
    </source>
</evidence>
<dbReference type="PIRSF" id="PIRSF017393">
    <property type="entry name" value="MTase_SAV2177"/>
    <property type="match status" value="1"/>
</dbReference>
<comment type="caution">
    <text evidence="1">The sequence shown here is derived from an EMBL/GenBank/DDBJ whole genome shotgun (WGS) entry which is preliminary data.</text>
</comment>
<protein>
    <submittedName>
        <fullName evidence="1">SAM-dependent methyltransferase</fullName>
    </submittedName>
</protein>
<accession>A0ABP6QN59</accession>
<dbReference type="GO" id="GO:0008168">
    <property type="term" value="F:methyltransferase activity"/>
    <property type="evidence" value="ECO:0007669"/>
    <property type="project" value="UniProtKB-KW"/>
</dbReference>
<keyword evidence="2" id="KW-1185">Reference proteome</keyword>
<keyword evidence="1" id="KW-0808">Transferase</keyword>
<dbReference type="GO" id="GO:0032259">
    <property type="term" value="P:methylation"/>
    <property type="evidence" value="ECO:0007669"/>
    <property type="project" value="UniProtKB-KW"/>
</dbReference>
<name>A0ABP6QN59_9ACTN</name>
<dbReference type="Gene3D" id="3.40.50.150">
    <property type="entry name" value="Vaccinia Virus protein VP39"/>
    <property type="match status" value="1"/>
</dbReference>
<dbReference type="InterPro" id="IPR006764">
    <property type="entry name" value="SAM_dep_MeTrfase_SAV2177_type"/>
</dbReference>
<dbReference type="Proteomes" id="UP001501237">
    <property type="component" value="Unassembled WGS sequence"/>
</dbReference>
<dbReference type="EMBL" id="BAAAUV010000053">
    <property type="protein sequence ID" value="GAA3242750.1"/>
    <property type="molecule type" value="Genomic_DNA"/>
</dbReference>
<dbReference type="Pfam" id="PF04672">
    <property type="entry name" value="Methyltransf_19"/>
    <property type="match status" value="1"/>
</dbReference>
<proteinExistence type="predicted"/>
<sequence length="258" mass="27862">MPNEARLLDYLIGGKDNFAADREAAKEILRIAPEIPMMMREGRKFLARGVRYILSEGIRQFVDIGCGLPTRGSTHQILAAAGMPEVPVVYVDNDPVVIAHSNALIDPRDTVKAVLADLRETDALLDHPTLTALVDLDRPVGVVMNAVLASIADDEIATVSVKRLVDRLAPGSLVLMSHAISDTRPAVTGELARVFQETRAIEGQRPNVRTLAEVTCFLDGLDVVAPGIVPIPAWRPGRGEPSVDPETFWAVGAVARKP</sequence>
<gene>
    <name evidence="1" type="ORF">GCM10010468_80610</name>
</gene>
<dbReference type="InterPro" id="IPR029063">
    <property type="entry name" value="SAM-dependent_MTases_sf"/>
</dbReference>
<organism evidence="1 2">
    <name type="scientific">Actinocorallia longicatena</name>
    <dbReference type="NCBI Taxonomy" id="111803"/>
    <lineage>
        <taxon>Bacteria</taxon>
        <taxon>Bacillati</taxon>
        <taxon>Actinomycetota</taxon>
        <taxon>Actinomycetes</taxon>
        <taxon>Streptosporangiales</taxon>
        <taxon>Thermomonosporaceae</taxon>
        <taxon>Actinocorallia</taxon>
    </lineage>
</organism>
<reference evidence="2" key="1">
    <citation type="journal article" date="2019" name="Int. J. Syst. Evol. Microbiol.">
        <title>The Global Catalogue of Microorganisms (GCM) 10K type strain sequencing project: providing services to taxonomists for standard genome sequencing and annotation.</title>
        <authorList>
            <consortium name="The Broad Institute Genomics Platform"/>
            <consortium name="The Broad Institute Genome Sequencing Center for Infectious Disease"/>
            <person name="Wu L."/>
            <person name="Ma J."/>
        </authorList>
    </citation>
    <scope>NUCLEOTIDE SEQUENCE [LARGE SCALE GENOMIC DNA]</scope>
    <source>
        <strain evidence="2">JCM 9377</strain>
    </source>
</reference>